<keyword evidence="1" id="KW-0175">Coiled coil</keyword>
<proteinExistence type="predicted"/>
<accession>A0A916YNP3</accession>
<evidence type="ECO:0000256" key="1">
    <source>
        <dbReference type="SAM" id="Coils"/>
    </source>
</evidence>
<reference evidence="2" key="2">
    <citation type="submission" date="2020-09" db="EMBL/GenBank/DDBJ databases">
        <authorList>
            <person name="Sun Q."/>
            <person name="Zhou Y."/>
        </authorList>
    </citation>
    <scope>NUCLEOTIDE SEQUENCE</scope>
    <source>
        <strain evidence="2">CGMCC 1.15958</strain>
    </source>
</reference>
<protein>
    <submittedName>
        <fullName evidence="2">Uncharacterized protein</fullName>
    </submittedName>
</protein>
<name>A0A916YNP3_9BACT</name>
<keyword evidence="3" id="KW-1185">Reference proteome</keyword>
<evidence type="ECO:0000313" key="3">
    <source>
        <dbReference type="Proteomes" id="UP000609064"/>
    </source>
</evidence>
<organism evidence="2 3">
    <name type="scientific">Emticicia aquatilis</name>
    <dbReference type="NCBI Taxonomy" id="1537369"/>
    <lineage>
        <taxon>Bacteria</taxon>
        <taxon>Pseudomonadati</taxon>
        <taxon>Bacteroidota</taxon>
        <taxon>Cytophagia</taxon>
        <taxon>Cytophagales</taxon>
        <taxon>Leadbetterellaceae</taxon>
        <taxon>Emticicia</taxon>
    </lineage>
</organism>
<reference evidence="2" key="1">
    <citation type="journal article" date="2014" name="Int. J. Syst. Evol. Microbiol.">
        <title>Complete genome sequence of Corynebacterium casei LMG S-19264T (=DSM 44701T), isolated from a smear-ripened cheese.</title>
        <authorList>
            <consortium name="US DOE Joint Genome Institute (JGI-PGF)"/>
            <person name="Walter F."/>
            <person name="Albersmeier A."/>
            <person name="Kalinowski J."/>
            <person name="Ruckert C."/>
        </authorList>
    </citation>
    <scope>NUCLEOTIDE SEQUENCE</scope>
    <source>
        <strain evidence="2">CGMCC 1.15958</strain>
    </source>
</reference>
<evidence type="ECO:0000313" key="2">
    <source>
        <dbReference type="EMBL" id="GGD53438.1"/>
    </source>
</evidence>
<gene>
    <name evidence="2" type="ORF">GCM10011514_16950</name>
</gene>
<comment type="caution">
    <text evidence="2">The sequence shown here is derived from an EMBL/GenBank/DDBJ whole genome shotgun (WGS) entry which is preliminary data.</text>
</comment>
<dbReference type="RefSeq" id="WP_188765632.1">
    <property type="nucleotide sequence ID" value="NZ_BMKK01000003.1"/>
</dbReference>
<sequence>MNKNFETVKIREIDQETNDIMNEIGRENNLLTGSSIVIKGLKERQWFKMKYEAERDQKAIELNEAKTKIRQLENKVLKYQRTIESFKEFQQNLSEL</sequence>
<dbReference type="AlphaFoldDB" id="A0A916YNP3"/>
<dbReference type="Proteomes" id="UP000609064">
    <property type="component" value="Unassembled WGS sequence"/>
</dbReference>
<dbReference type="EMBL" id="BMKK01000003">
    <property type="protein sequence ID" value="GGD53438.1"/>
    <property type="molecule type" value="Genomic_DNA"/>
</dbReference>
<feature type="coiled-coil region" evidence="1">
    <location>
        <begin position="48"/>
        <end position="89"/>
    </location>
</feature>